<keyword evidence="5" id="KW-0540">Nuclease</keyword>
<comment type="similarity">
    <text evidence="3">Belongs to the RNase H family.</text>
</comment>
<evidence type="ECO:0000256" key="6">
    <source>
        <dbReference type="ARBA" id="ARBA00022723"/>
    </source>
</evidence>
<dbReference type="Pfam" id="PF00075">
    <property type="entry name" value="RNase_H"/>
    <property type="match status" value="1"/>
</dbReference>
<dbReference type="InterPro" id="IPR012337">
    <property type="entry name" value="RNaseH-like_sf"/>
</dbReference>
<comment type="cofactor">
    <cofactor evidence="2">
        <name>Mg(2+)</name>
        <dbReference type="ChEBI" id="CHEBI:18420"/>
    </cofactor>
</comment>
<dbReference type="PANTHER" id="PTHR10642">
    <property type="entry name" value="RIBONUCLEASE H1"/>
    <property type="match status" value="1"/>
</dbReference>
<evidence type="ECO:0000313" key="12">
    <source>
        <dbReference type="Ensembl" id="ENSACLP00000073728.1"/>
    </source>
</evidence>
<accession>A0AAX7UUG1</accession>
<dbReference type="GeneTree" id="ENSGT00390000003466"/>
<keyword evidence="8" id="KW-0378">Hydrolase</keyword>
<reference evidence="12" key="2">
    <citation type="submission" date="2025-08" db="UniProtKB">
        <authorList>
            <consortium name="Ensembl"/>
        </authorList>
    </citation>
    <scope>IDENTIFICATION</scope>
</reference>
<keyword evidence="7" id="KW-0255">Endonuclease</keyword>
<proteinExistence type="inferred from homology"/>
<dbReference type="InterPro" id="IPR009027">
    <property type="entry name" value="Ribosomal_bL9/RNase_H1_N"/>
</dbReference>
<evidence type="ECO:0000256" key="2">
    <source>
        <dbReference type="ARBA" id="ARBA00001946"/>
    </source>
</evidence>
<keyword evidence="13" id="KW-1185">Reference proteome</keyword>
<evidence type="ECO:0000256" key="4">
    <source>
        <dbReference type="ARBA" id="ARBA00012180"/>
    </source>
</evidence>
<dbReference type="PROSITE" id="PS50879">
    <property type="entry name" value="RNASE_H_1"/>
    <property type="match status" value="1"/>
</dbReference>
<dbReference type="Gene3D" id="3.30.420.10">
    <property type="entry name" value="Ribonuclease H-like superfamily/Ribonuclease H"/>
    <property type="match status" value="1"/>
</dbReference>
<dbReference type="GO" id="GO:0046872">
    <property type="term" value="F:metal ion binding"/>
    <property type="evidence" value="ECO:0007669"/>
    <property type="project" value="UniProtKB-KW"/>
</dbReference>
<sequence>MFRLTGLFRVACRTFCSAADDMAKGKFFYAVRKGHKTGVYTSWDECKSQVDKFPSASFKKFASERDAWAFVRGIEPSAVPDVKKVTQSVESDVTLLPKRGPEPLEYIPLGKKRCHSEEEAGHQPKRVKPSESSTSQNSSSESSDGFTYMGDAVVVYTDGCCSRNGQSGARGGIGVYWGCNNPLNVAERLQGRQTNQRAEIQAACRALEQAKQNNIKKLVLYTDSKFTINGESQTRVMLQSCCITTQISAFEFPTEWVKVFLFFFLHAGVTSWVKNWKLNGWRLKSGGQITNKDDFVKLDRLNGQVEVVWVSISVSLRTGSLDSCRSEVNNVFTFTAGVFLQSTAPCWGGDKSVHGLKNGHKGARRAQYSQTEQAAEQLSSEAKTVYIKGTVSVDYLD</sequence>
<feature type="domain" description="RNase H type-1" evidence="11">
    <location>
        <begin position="149"/>
        <end position="333"/>
    </location>
</feature>
<reference evidence="12" key="3">
    <citation type="submission" date="2025-09" db="UniProtKB">
        <authorList>
            <consortium name="Ensembl"/>
        </authorList>
    </citation>
    <scope>IDENTIFICATION</scope>
</reference>
<dbReference type="Ensembl" id="ENSACLT00000056651.1">
    <property type="protein sequence ID" value="ENSACLP00000073728.1"/>
    <property type="gene ID" value="ENSACLG00000006741.2"/>
</dbReference>
<evidence type="ECO:0000256" key="8">
    <source>
        <dbReference type="ARBA" id="ARBA00022801"/>
    </source>
</evidence>
<feature type="region of interest" description="Disordered" evidence="10">
    <location>
        <begin position="115"/>
        <end position="145"/>
    </location>
</feature>
<dbReference type="SUPFAM" id="SSF55658">
    <property type="entry name" value="L9 N-domain-like"/>
    <property type="match status" value="1"/>
</dbReference>
<dbReference type="InterPro" id="IPR050092">
    <property type="entry name" value="RNase_H"/>
</dbReference>
<keyword evidence="6" id="KW-0479">Metal-binding</keyword>
<dbReference type="FunFam" id="3.40.970.10:FF:000001">
    <property type="entry name" value="Ribonuclease H1"/>
    <property type="match status" value="1"/>
</dbReference>
<dbReference type="Gene3D" id="3.40.970.10">
    <property type="entry name" value="Ribonuclease H1, N-terminal domain"/>
    <property type="match status" value="1"/>
</dbReference>
<evidence type="ECO:0000313" key="13">
    <source>
        <dbReference type="Proteomes" id="UP000265100"/>
    </source>
</evidence>
<feature type="compositionally biased region" description="Low complexity" evidence="10">
    <location>
        <begin position="130"/>
        <end position="143"/>
    </location>
</feature>
<dbReference type="InterPro" id="IPR011320">
    <property type="entry name" value="RNase_H1_N"/>
</dbReference>
<dbReference type="InterPro" id="IPR002156">
    <property type="entry name" value="RNaseH_domain"/>
</dbReference>
<dbReference type="Pfam" id="PF01693">
    <property type="entry name" value="Cauli_VI"/>
    <property type="match status" value="1"/>
</dbReference>
<dbReference type="InterPro" id="IPR037056">
    <property type="entry name" value="RNase_H1_N_sf"/>
</dbReference>
<reference evidence="12" key="1">
    <citation type="submission" date="2018-05" db="EMBL/GenBank/DDBJ databases">
        <authorList>
            <person name="Datahose"/>
        </authorList>
    </citation>
    <scope>NUCLEOTIDE SEQUENCE</scope>
</reference>
<dbReference type="GO" id="GO:0003676">
    <property type="term" value="F:nucleic acid binding"/>
    <property type="evidence" value="ECO:0007669"/>
    <property type="project" value="InterPro"/>
</dbReference>
<dbReference type="EC" id="3.1.26.4" evidence="4"/>
<dbReference type="Proteomes" id="UP000265100">
    <property type="component" value="Chromosome 15"/>
</dbReference>
<keyword evidence="9" id="KW-0460">Magnesium</keyword>
<dbReference type="AlphaFoldDB" id="A0AAX7UUG1"/>
<name>A0AAX7UUG1_ASTCA</name>
<dbReference type="GO" id="GO:0004523">
    <property type="term" value="F:RNA-DNA hybrid ribonuclease activity"/>
    <property type="evidence" value="ECO:0007669"/>
    <property type="project" value="UniProtKB-EC"/>
</dbReference>
<dbReference type="PANTHER" id="PTHR10642:SF26">
    <property type="entry name" value="RIBONUCLEASE H1"/>
    <property type="match status" value="1"/>
</dbReference>
<protein>
    <recommendedName>
        <fullName evidence="4">ribonuclease H</fullName>
        <ecNumber evidence="4">3.1.26.4</ecNumber>
    </recommendedName>
</protein>
<dbReference type="InterPro" id="IPR036397">
    <property type="entry name" value="RNaseH_sf"/>
</dbReference>
<evidence type="ECO:0000256" key="5">
    <source>
        <dbReference type="ARBA" id="ARBA00022722"/>
    </source>
</evidence>
<evidence type="ECO:0000256" key="9">
    <source>
        <dbReference type="ARBA" id="ARBA00022842"/>
    </source>
</evidence>
<evidence type="ECO:0000256" key="10">
    <source>
        <dbReference type="SAM" id="MobiDB-lite"/>
    </source>
</evidence>
<dbReference type="GO" id="GO:0043137">
    <property type="term" value="P:DNA replication, removal of RNA primer"/>
    <property type="evidence" value="ECO:0007669"/>
    <property type="project" value="TreeGrafter"/>
</dbReference>
<dbReference type="SUPFAM" id="SSF53098">
    <property type="entry name" value="Ribonuclease H-like"/>
    <property type="match status" value="1"/>
</dbReference>
<evidence type="ECO:0000256" key="3">
    <source>
        <dbReference type="ARBA" id="ARBA00005300"/>
    </source>
</evidence>
<dbReference type="CDD" id="cd09280">
    <property type="entry name" value="RNase_HI_eukaryote_like"/>
    <property type="match status" value="1"/>
</dbReference>
<comment type="catalytic activity">
    <reaction evidence="1">
        <text>Endonucleolytic cleavage to 5'-phosphomonoester.</text>
        <dbReference type="EC" id="3.1.26.4"/>
    </reaction>
</comment>
<evidence type="ECO:0000259" key="11">
    <source>
        <dbReference type="PROSITE" id="PS50879"/>
    </source>
</evidence>
<evidence type="ECO:0000256" key="7">
    <source>
        <dbReference type="ARBA" id="ARBA00022759"/>
    </source>
</evidence>
<evidence type="ECO:0000256" key="1">
    <source>
        <dbReference type="ARBA" id="ARBA00000077"/>
    </source>
</evidence>
<organism evidence="12 13">
    <name type="scientific">Astatotilapia calliptera</name>
    <name type="common">Eastern happy</name>
    <name type="synonym">Chromis callipterus</name>
    <dbReference type="NCBI Taxonomy" id="8154"/>
    <lineage>
        <taxon>Eukaryota</taxon>
        <taxon>Metazoa</taxon>
        <taxon>Chordata</taxon>
        <taxon>Craniata</taxon>
        <taxon>Vertebrata</taxon>
        <taxon>Euteleostomi</taxon>
        <taxon>Actinopterygii</taxon>
        <taxon>Neopterygii</taxon>
        <taxon>Teleostei</taxon>
        <taxon>Neoteleostei</taxon>
        <taxon>Acanthomorphata</taxon>
        <taxon>Ovalentaria</taxon>
        <taxon>Cichlomorphae</taxon>
        <taxon>Cichliformes</taxon>
        <taxon>Cichlidae</taxon>
        <taxon>African cichlids</taxon>
        <taxon>Pseudocrenilabrinae</taxon>
        <taxon>Haplochromini</taxon>
        <taxon>Astatotilapia</taxon>
    </lineage>
</organism>